<evidence type="ECO:0000256" key="1">
    <source>
        <dbReference type="SAM" id="MobiDB-lite"/>
    </source>
</evidence>
<feature type="region of interest" description="Disordered" evidence="1">
    <location>
        <begin position="364"/>
        <end position="391"/>
    </location>
</feature>
<dbReference type="InParanoid" id="A0A218Z970"/>
<sequence length="440" mass="46326">MPPCWAPRLKVRGGPAVTVAGDAARERDISSSYATVSRRKGGRQRIEFAGSLAAGGFLRARHPRSAEQAGLALFSGEQMMITSAGREHATDAGSCWTRRLWVEPGASTRFSGLWRRSTRSSTRFSPSAARILAFSHCAGRAARVRMHHEGGIWGGGHGIAASLTQHTCPAMLEYECWSDSEADELGARSQRERRGTKSPQCADPIVRGIVGTTRPSNAASPVHHSQLISAPLPPSAVRGERCGVRTLAAPHPRAPSGHSIVVVVVVVVVAVGPGGRGLGARGNVALPTCDATFVAGLTPPQSHLPLSRLPVSPGPSQDPHRRVGSGGGLQHRSSLAGVRDPLAAALLLLRPGTRRAPLAAGIRSAGLPRPRGRKRGRPCAKSLPPPTVRSSSPLGAWAVGARNPHLYSQAEMAVQEESTVPSGLQARAGWNPPRRGMRCS</sequence>
<comment type="caution">
    <text evidence="2">The sequence shown here is derived from an EMBL/GenBank/DDBJ whole genome shotgun (WGS) entry which is preliminary data.</text>
</comment>
<evidence type="ECO:0000313" key="3">
    <source>
        <dbReference type="Proteomes" id="UP000242519"/>
    </source>
</evidence>
<name>A0A218Z970_9HELO</name>
<protein>
    <submittedName>
        <fullName evidence="2">Uncharacterized protein</fullName>
    </submittedName>
</protein>
<feature type="region of interest" description="Disordered" evidence="1">
    <location>
        <begin position="418"/>
        <end position="440"/>
    </location>
</feature>
<keyword evidence="3" id="KW-1185">Reference proteome</keyword>
<organism evidence="2 3">
    <name type="scientific">Diplocarpon coronariae</name>
    <dbReference type="NCBI Taxonomy" id="2795749"/>
    <lineage>
        <taxon>Eukaryota</taxon>
        <taxon>Fungi</taxon>
        <taxon>Dikarya</taxon>
        <taxon>Ascomycota</taxon>
        <taxon>Pezizomycotina</taxon>
        <taxon>Leotiomycetes</taxon>
        <taxon>Helotiales</taxon>
        <taxon>Drepanopezizaceae</taxon>
        <taxon>Diplocarpon</taxon>
    </lineage>
</organism>
<gene>
    <name evidence="2" type="ORF">B2J93_4455</name>
</gene>
<evidence type="ECO:0000313" key="2">
    <source>
        <dbReference type="EMBL" id="OWP04641.1"/>
    </source>
</evidence>
<accession>A0A218Z970</accession>
<dbReference type="Proteomes" id="UP000242519">
    <property type="component" value="Unassembled WGS sequence"/>
</dbReference>
<dbReference type="EMBL" id="MZNU01000097">
    <property type="protein sequence ID" value="OWP04641.1"/>
    <property type="molecule type" value="Genomic_DNA"/>
</dbReference>
<feature type="region of interest" description="Disordered" evidence="1">
    <location>
        <begin position="302"/>
        <end position="334"/>
    </location>
</feature>
<dbReference type="AlphaFoldDB" id="A0A218Z970"/>
<reference evidence="2 3" key="1">
    <citation type="submission" date="2017-04" db="EMBL/GenBank/DDBJ databases">
        <title>Draft genome sequence of Marssonina coronaria NL1: causal agent of apple blotch.</title>
        <authorList>
            <person name="Cheng Q."/>
        </authorList>
    </citation>
    <scope>NUCLEOTIDE SEQUENCE [LARGE SCALE GENOMIC DNA]</scope>
    <source>
        <strain evidence="2 3">NL1</strain>
    </source>
</reference>
<proteinExistence type="predicted"/>